<accession>A0A9X1L2F9</accession>
<keyword evidence="2" id="KW-1185">Reference proteome</keyword>
<name>A0A9X1L2F9_9FLAO</name>
<dbReference type="Pfam" id="PF10677">
    <property type="entry name" value="DUF2490"/>
    <property type="match status" value="1"/>
</dbReference>
<dbReference type="RefSeq" id="WP_226544286.1">
    <property type="nucleotide sequence ID" value="NZ_JAJAPW010000006.1"/>
</dbReference>
<dbReference type="InterPro" id="IPR019619">
    <property type="entry name" value="DUF2490"/>
</dbReference>
<dbReference type="AlphaFoldDB" id="A0A9X1L2F9"/>
<reference evidence="1" key="1">
    <citation type="submission" date="2021-10" db="EMBL/GenBank/DDBJ databases">
        <title>Tamlana sargassums sp. nov., and Tamlana laminarinivorans sp. nov., two new bacteria isolated from the brown alga.</title>
        <authorList>
            <person name="Li J."/>
        </authorList>
    </citation>
    <scope>NUCLEOTIDE SEQUENCE</scope>
    <source>
        <strain evidence="1">PT2-4</strain>
    </source>
</reference>
<comment type="caution">
    <text evidence="1">The sequence shown here is derived from an EMBL/GenBank/DDBJ whole genome shotgun (WGS) entry which is preliminary data.</text>
</comment>
<evidence type="ECO:0000313" key="1">
    <source>
        <dbReference type="EMBL" id="MCB4799800.1"/>
    </source>
</evidence>
<proteinExistence type="predicted"/>
<sequence length="238" mass="28208">MKNQDRYLHRRTSMRYFKPLLFLLLFFCLSVSGQNNLTLMGESSISVSHKATKNYSVNFAARSRYFLNPDDSFGYKQQQMDVYHFSTFKLNINHDLSLGIYYRNRDLFNTGSGEVRFTQQFNYKKQRHSFRFGHRVRAEQRILDTKTIFRQRYRFAVDFPLNGEKLDVGEPYLFCALEGLWSFSKKDTPEFDERTMTQIGWQISETLKLQTGLEYRLEAFNVLAKHSLYLLTSAVLKL</sequence>
<protein>
    <submittedName>
        <fullName evidence="1">DUF2490 domain-containing protein</fullName>
    </submittedName>
</protein>
<organism evidence="1 2">
    <name type="scientific">Neotamlana laminarinivorans</name>
    <dbReference type="NCBI Taxonomy" id="2883124"/>
    <lineage>
        <taxon>Bacteria</taxon>
        <taxon>Pseudomonadati</taxon>
        <taxon>Bacteroidota</taxon>
        <taxon>Flavobacteriia</taxon>
        <taxon>Flavobacteriales</taxon>
        <taxon>Flavobacteriaceae</taxon>
        <taxon>Neotamlana</taxon>
    </lineage>
</organism>
<gene>
    <name evidence="1" type="ORF">LG649_13170</name>
</gene>
<evidence type="ECO:0000313" key="2">
    <source>
        <dbReference type="Proteomes" id="UP001139199"/>
    </source>
</evidence>
<dbReference type="EMBL" id="JAJAPW010000006">
    <property type="protein sequence ID" value="MCB4799800.1"/>
    <property type="molecule type" value="Genomic_DNA"/>
</dbReference>
<dbReference type="Proteomes" id="UP001139199">
    <property type="component" value="Unassembled WGS sequence"/>
</dbReference>